<dbReference type="CDD" id="cd02440">
    <property type="entry name" value="AdoMet_MTases"/>
    <property type="match status" value="1"/>
</dbReference>
<evidence type="ECO:0000259" key="1">
    <source>
        <dbReference type="Pfam" id="PF13649"/>
    </source>
</evidence>
<protein>
    <submittedName>
        <fullName evidence="2">Methyltransferase family protein</fullName>
    </submittedName>
</protein>
<reference evidence="2 3" key="1">
    <citation type="submission" date="2018-03" db="EMBL/GenBank/DDBJ databases">
        <title>Genomic Encyclopedia of Archaeal and Bacterial Type Strains, Phase II (KMG-II): from individual species to whole genera.</title>
        <authorList>
            <person name="Goeker M."/>
        </authorList>
    </citation>
    <scope>NUCLEOTIDE SEQUENCE [LARGE SCALE GENOMIC DNA]</scope>
    <source>
        <strain evidence="2 3">DSM 25027</strain>
    </source>
</reference>
<keyword evidence="2" id="KW-0808">Transferase</keyword>
<dbReference type="Proteomes" id="UP000237640">
    <property type="component" value="Unassembled WGS sequence"/>
</dbReference>
<comment type="caution">
    <text evidence="2">The sequence shown here is derived from an EMBL/GenBank/DDBJ whole genome shotgun (WGS) entry which is preliminary data.</text>
</comment>
<proteinExistence type="predicted"/>
<evidence type="ECO:0000313" key="2">
    <source>
        <dbReference type="EMBL" id="PRX54591.1"/>
    </source>
</evidence>
<dbReference type="InterPro" id="IPR029063">
    <property type="entry name" value="SAM-dependent_MTases_sf"/>
</dbReference>
<dbReference type="RefSeq" id="WP_106145869.1">
    <property type="nucleotide sequence ID" value="NZ_PVYX01000002.1"/>
</dbReference>
<dbReference type="AlphaFoldDB" id="A0A2T0MAQ9"/>
<keyword evidence="3" id="KW-1185">Reference proteome</keyword>
<dbReference type="InterPro" id="IPR041698">
    <property type="entry name" value="Methyltransf_25"/>
</dbReference>
<sequence length="242" mass="27647">MQAQEHYEKHLANFYSWMVGELEPKSNEFQSLLKHYGIEPKNTKTAIDLGAGNGIQSIALKGLGFEVTAVDFNEQLLNELKANPKASGIKIKLTDIKNVGEFESLKPELIVCCGDTITHLNDKREIEELVSDASRTLENNGYLILTFRNYTGELDDQQRFIPVKSTENRILTCILEYEREKVKVTDLLQERINGEWTQKVSTYKKVRIDPKEVVQILEKNGMSLKLNESINRMETIIAIKEV</sequence>
<dbReference type="Gene3D" id="3.40.50.150">
    <property type="entry name" value="Vaccinia Virus protein VP39"/>
    <property type="match status" value="1"/>
</dbReference>
<keyword evidence="2" id="KW-0489">Methyltransferase</keyword>
<dbReference type="GO" id="GO:0008168">
    <property type="term" value="F:methyltransferase activity"/>
    <property type="evidence" value="ECO:0007669"/>
    <property type="project" value="UniProtKB-KW"/>
</dbReference>
<organism evidence="2 3">
    <name type="scientific">Flagellimonas meridianipacifica</name>
    <dbReference type="NCBI Taxonomy" id="1080225"/>
    <lineage>
        <taxon>Bacteria</taxon>
        <taxon>Pseudomonadati</taxon>
        <taxon>Bacteroidota</taxon>
        <taxon>Flavobacteriia</taxon>
        <taxon>Flavobacteriales</taxon>
        <taxon>Flavobacteriaceae</taxon>
        <taxon>Flagellimonas</taxon>
    </lineage>
</organism>
<evidence type="ECO:0000313" key="3">
    <source>
        <dbReference type="Proteomes" id="UP000237640"/>
    </source>
</evidence>
<accession>A0A2T0MAQ9</accession>
<name>A0A2T0MAQ9_9FLAO</name>
<gene>
    <name evidence="2" type="ORF">CLV81_2993</name>
</gene>
<dbReference type="GO" id="GO:0032259">
    <property type="term" value="P:methylation"/>
    <property type="evidence" value="ECO:0007669"/>
    <property type="project" value="UniProtKB-KW"/>
</dbReference>
<dbReference type="EMBL" id="PVYX01000002">
    <property type="protein sequence ID" value="PRX54591.1"/>
    <property type="molecule type" value="Genomic_DNA"/>
</dbReference>
<dbReference type="OrthoDB" id="9804312at2"/>
<dbReference type="SUPFAM" id="SSF53335">
    <property type="entry name" value="S-adenosyl-L-methionine-dependent methyltransferases"/>
    <property type="match status" value="1"/>
</dbReference>
<dbReference type="Pfam" id="PF13649">
    <property type="entry name" value="Methyltransf_25"/>
    <property type="match status" value="1"/>
</dbReference>
<feature type="domain" description="Methyltransferase" evidence="1">
    <location>
        <begin position="47"/>
        <end position="141"/>
    </location>
</feature>